<dbReference type="AlphaFoldDB" id="A0A077ZA57"/>
<evidence type="ECO:0000313" key="2">
    <source>
        <dbReference type="EMBL" id="CDW57116.1"/>
    </source>
</evidence>
<protein>
    <submittedName>
        <fullName evidence="2">Uncharacterized protein</fullName>
    </submittedName>
</protein>
<sequence>MVWRNQGSVERFLTLTSSLSREIKCSSGGVTVTKWRSEQDEQPAELSKVAASRLGSAKKSVTKISSADKKEITMATDQAGRPPSKSSSSDFSSNLGSPETSWRMAREKRLRGSDIPRELEYLACDRGSAK</sequence>
<dbReference type="Proteomes" id="UP000030665">
    <property type="component" value="Unassembled WGS sequence"/>
</dbReference>
<evidence type="ECO:0000256" key="1">
    <source>
        <dbReference type="SAM" id="MobiDB-lite"/>
    </source>
</evidence>
<keyword evidence="3" id="KW-1185">Reference proteome</keyword>
<proteinExistence type="predicted"/>
<name>A0A077ZA57_TRITR</name>
<reference evidence="2" key="2">
    <citation type="submission" date="2014-03" db="EMBL/GenBank/DDBJ databases">
        <title>The whipworm genome and dual-species transcriptomics of an intimate host-pathogen interaction.</title>
        <authorList>
            <person name="Foth B.J."/>
            <person name="Tsai I.J."/>
            <person name="Reid A.J."/>
            <person name="Bancroft A.J."/>
            <person name="Nichol S."/>
            <person name="Tracey A."/>
            <person name="Holroyd N."/>
            <person name="Cotton J.A."/>
            <person name="Stanley E.J."/>
            <person name="Zarowiecki M."/>
            <person name="Liu J.Z."/>
            <person name="Huckvale T."/>
            <person name="Cooper P.J."/>
            <person name="Grencis R.K."/>
            <person name="Berriman M."/>
        </authorList>
    </citation>
    <scope>NUCLEOTIDE SEQUENCE [LARGE SCALE GENOMIC DNA]</scope>
</reference>
<accession>A0A077ZA57</accession>
<feature type="compositionally biased region" description="Low complexity" evidence="1">
    <location>
        <begin position="84"/>
        <end position="97"/>
    </location>
</feature>
<gene>
    <name evidence="2" type="ORF">TTRE_0000540301</name>
</gene>
<reference evidence="2" key="1">
    <citation type="submission" date="2014-01" db="EMBL/GenBank/DDBJ databases">
        <authorList>
            <person name="Aslett M."/>
        </authorList>
    </citation>
    <scope>NUCLEOTIDE SEQUENCE</scope>
</reference>
<organism evidence="2 3">
    <name type="scientific">Trichuris trichiura</name>
    <name type="common">Whipworm</name>
    <name type="synonym">Trichocephalus trichiurus</name>
    <dbReference type="NCBI Taxonomy" id="36087"/>
    <lineage>
        <taxon>Eukaryota</taxon>
        <taxon>Metazoa</taxon>
        <taxon>Ecdysozoa</taxon>
        <taxon>Nematoda</taxon>
        <taxon>Enoplea</taxon>
        <taxon>Dorylaimia</taxon>
        <taxon>Trichinellida</taxon>
        <taxon>Trichuridae</taxon>
        <taxon>Trichuris</taxon>
    </lineage>
</organism>
<dbReference type="EMBL" id="HG806121">
    <property type="protein sequence ID" value="CDW57116.1"/>
    <property type="molecule type" value="Genomic_DNA"/>
</dbReference>
<evidence type="ECO:0000313" key="3">
    <source>
        <dbReference type="Proteomes" id="UP000030665"/>
    </source>
</evidence>
<feature type="region of interest" description="Disordered" evidence="1">
    <location>
        <begin position="30"/>
        <end position="110"/>
    </location>
</feature>